<name>A0ABP1S273_9HEXA</name>
<proteinExistence type="predicted"/>
<keyword evidence="3" id="KW-1185">Reference proteome</keyword>
<feature type="compositionally biased region" description="Polar residues" evidence="1">
    <location>
        <begin position="1"/>
        <end position="12"/>
    </location>
</feature>
<accession>A0ABP1S273</accession>
<comment type="caution">
    <text evidence="2">The sequence shown here is derived from an EMBL/GenBank/DDBJ whole genome shotgun (WGS) entry which is preliminary data.</text>
</comment>
<feature type="compositionally biased region" description="Polar residues" evidence="1">
    <location>
        <begin position="20"/>
        <end position="29"/>
    </location>
</feature>
<feature type="compositionally biased region" description="Basic residues" evidence="1">
    <location>
        <begin position="368"/>
        <end position="384"/>
    </location>
</feature>
<protein>
    <submittedName>
        <fullName evidence="2">Uncharacterized protein</fullName>
    </submittedName>
</protein>
<organism evidence="2 3">
    <name type="scientific">Orchesella dallaii</name>
    <dbReference type="NCBI Taxonomy" id="48710"/>
    <lineage>
        <taxon>Eukaryota</taxon>
        <taxon>Metazoa</taxon>
        <taxon>Ecdysozoa</taxon>
        <taxon>Arthropoda</taxon>
        <taxon>Hexapoda</taxon>
        <taxon>Collembola</taxon>
        <taxon>Entomobryomorpha</taxon>
        <taxon>Entomobryoidea</taxon>
        <taxon>Orchesellidae</taxon>
        <taxon>Orchesellinae</taxon>
        <taxon>Orchesella</taxon>
    </lineage>
</organism>
<feature type="region of interest" description="Disordered" evidence="1">
    <location>
        <begin position="362"/>
        <end position="401"/>
    </location>
</feature>
<evidence type="ECO:0000313" key="2">
    <source>
        <dbReference type="EMBL" id="CAL8142077.1"/>
    </source>
</evidence>
<sequence>MAQSHGTASLNRFSGLPANDFQSHRQPQHSYRAATARYSITSNSNRKLQTRCRTNVSPQREVYEPDERLTTPTTCGRRPMTRCVTPISLHASEAHIHRIRSAASHSDFKQQCKVASSLTHVPTTFRKSKHWPSESDEDDADIESVDWSAPLDITTYLYKPEFVINPKQNCKKRIECPSNSVASTEKDLDQLGKGTTQQTDNNKSGEINASNDDAVECLNKKSTMKADIIADYIKSSKTRTETNKIEFDRQLQDCVNFTKHINNDIRDMKTETKRLEDLNSPRVKTWMKESREEIISRGYTILKRIYELNAELTEAAAKKHVTGPPGNHWMGLSRVEVIEIMQRIHKELDVPQDKYCESYLQYSTSSKSGRRHNSKKGKCKKRASKSQAPKTPRVRAPQMMPVHVPGPPHLHTNICIRPWEPQQDGWSQDDRMSDLDIEEVRDLSKSFYDDNNYHIENLETDVQTLKAPPPTSLYSPPSSPEMDECAQSKEWAGEDYVTLEVFNPVFRISR</sequence>
<feature type="region of interest" description="Disordered" evidence="1">
    <location>
        <begin position="1"/>
        <end position="33"/>
    </location>
</feature>
<evidence type="ECO:0000256" key="1">
    <source>
        <dbReference type="SAM" id="MobiDB-lite"/>
    </source>
</evidence>
<feature type="region of interest" description="Disordered" evidence="1">
    <location>
        <begin position="181"/>
        <end position="210"/>
    </location>
</feature>
<dbReference type="EMBL" id="CAXLJM020000148">
    <property type="protein sequence ID" value="CAL8142077.1"/>
    <property type="molecule type" value="Genomic_DNA"/>
</dbReference>
<dbReference type="Proteomes" id="UP001642540">
    <property type="component" value="Unassembled WGS sequence"/>
</dbReference>
<feature type="compositionally biased region" description="Polar residues" evidence="1">
    <location>
        <begin position="193"/>
        <end position="210"/>
    </location>
</feature>
<gene>
    <name evidence="2" type="ORF">ODALV1_LOCUS28940</name>
</gene>
<reference evidence="2 3" key="1">
    <citation type="submission" date="2024-08" db="EMBL/GenBank/DDBJ databases">
        <authorList>
            <person name="Cucini C."/>
            <person name="Frati F."/>
        </authorList>
    </citation>
    <scope>NUCLEOTIDE SEQUENCE [LARGE SCALE GENOMIC DNA]</scope>
</reference>
<evidence type="ECO:0000313" key="3">
    <source>
        <dbReference type="Proteomes" id="UP001642540"/>
    </source>
</evidence>